<accession>A0ABW5IQ40</accession>
<protein>
    <recommendedName>
        <fullName evidence="5">Outer membrane protein beta-barrel domain-containing protein</fullName>
    </recommendedName>
</protein>
<evidence type="ECO:0000313" key="3">
    <source>
        <dbReference type="EMBL" id="MFD2515563.1"/>
    </source>
</evidence>
<evidence type="ECO:0008006" key="5">
    <source>
        <dbReference type="Google" id="ProtNLM"/>
    </source>
</evidence>
<organism evidence="3 4">
    <name type="scientific">Pontibacter locisalis</name>
    <dbReference type="NCBI Taxonomy" id="1719035"/>
    <lineage>
        <taxon>Bacteria</taxon>
        <taxon>Pseudomonadati</taxon>
        <taxon>Bacteroidota</taxon>
        <taxon>Cytophagia</taxon>
        <taxon>Cytophagales</taxon>
        <taxon>Hymenobacteraceae</taxon>
        <taxon>Pontibacter</taxon>
    </lineage>
</organism>
<evidence type="ECO:0000313" key="4">
    <source>
        <dbReference type="Proteomes" id="UP001597544"/>
    </source>
</evidence>
<dbReference type="RefSeq" id="WP_377510544.1">
    <property type="nucleotide sequence ID" value="NZ_JBHULU010000021.1"/>
</dbReference>
<keyword evidence="2" id="KW-0812">Transmembrane</keyword>
<feature type="region of interest" description="Disordered" evidence="1">
    <location>
        <begin position="15"/>
        <end position="36"/>
    </location>
</feature>
<name>A0ABW5IQ40_9BACT</name>
<sequence length="462" mass="51382">MLTDKEQEEIRRKLLGLEEAPPADGWSKISAQVQPKRPPQWKWWVVSAALLLLLATTGIYYLEKEKTGADLSGTGDSTEPLEVATSVENTGSDKESKLGFSISSSKKSEAGIALPNPHKTTRSSEPTDRIEKKRQISEATPGTGRVEAYIPVQKQPQNSEFENKTIVVATAEVIDENENDIIDKMPGVKPVVVTSEEFVLLASLDSVKLNVGAAQMTTRAEADTSTSGKKKEWFIGSTFASRYAFRSFTPTGADEIYITNLNTRNQLDPERLGFEFGVNIGKSLKPNLFLETHLSLVQLQENVSYSFTTGKVDTLLKSVSSDGKVLVKPVLSESERQLKSSFTYGGMRMGVTYYFLQRAQSRLNLTVAGGVNVLLKGRTKEYVDGELAQTIVFPTEQNPLEQTNYNLLLGLGYNVAVLDKYELMLMPNLNYFLASTYQKREPFGLKPYSFGLSMQFSRRFKK</sequence>
<evidence type="ECO:0000256" key="2">
    <source>
        <dbReference type="SAM" id="Phobius"/>
    </source>
</evidence>
<comment type="caution">
    <text evidence="3">The sequence shown here is derived from an EMBL/GenBank/DDBJ whole genome shotgun (WGS) entry which is preliminary data.</text>
</comment>
<evidence type="ECO:0000256" key="1">
    <source>
        <dbReference type="SAM" id="MobiDB-lite"/>
    </source>
</evidence>
<keyword evidence="2" id="KW-0472">Membrane</keyword>
<feature type="region of interest" description="Disordered" evidence="1">
    <location>
        <begin position="108"/>
        <end position="143"/>
    </location>
</feature>
<dbReference type="EMBL" id="JBHULU010000021">
    <property type="protein sequence ID" value="MFD2515563.1"/>
    <property type="molecule type" value="Genomic_DNA"/>
</dbReference>
<proteinExistence type="predicted"/>
<reference evidence="4" key="1">
    <citation type="journal article" date="2019" name="Int. J. Syst. Evol. Microbiol.">
        <title>The Global Catalogue of Microorganisms (GCM) 10K type strain sequencing project: providing services to taxonomists for standard genome sequencing and annotation.</title>
        <authorList>
            <consortium name="The Broad Institute Genomics Platform"/>
            <consortium name="The Broad Institute Genome Sequencing Center for Infectious Disease"/>
            <person name="Wu L."/>
            <person name="Ma J."/>
        </authorList>
    </citation>
    <scope>NUCLEOTIDE SEQUENCE [LARGE SCALE GENOMIC DNA]</scope>
    <source>
        <strain evidence="4">KCTC 42498</strain>
    </source>
</reference>
<keyword evidence="2" id="KW-1133">Transmembrane helix</keyword>
<feature type="transmembrane region" description="Helical" evidence="2">
    <location>
        <begin position="43"/>
        <end position="62"/>
    </location>
</feature>
<gene>
    <name evidence="3" type="ORF">ACFSRY_16945</name>
</gene>
<dbReference type="Proteomes" id="UP001597544">
    <property type="component" value="Unassembled WGS sequence"/>
</dbReference>
<keyword evidence="4" id="KW-1185">Reference proteome</keyword>
<feature type="compositionally biased region" description="Basic and acidic residues" evidence="1">
    <location>
        <begin position="125"/>
        <end position="136"/>
    </location>
</feature>